<dbReference type="InterPro" id="IPR028098">
    <property type="entry name" value="Glyco_trans_4-like_N"/>
</dbReference>
<dbReference type="PANTHER" id="PTHR12526">
    <property type="entry name" value="GLYCOSYLTRANSFERASE"/>
    <property type="match status" value="1"/>
</dbReference>
<dbReference type="Pfam" id="PF13439">
    <property type="entry name" value="Glyco_transf_4"/>
    <property type="match status" value="1"/>
</dbReference>
<dbReference type="GO" id="GO:0016757">
    <property type="term" value="F:glycosyltransferase activity"/>
    <property type="evidence" value="ECO:0007669"/>
    <property type="project" value="InterPro"/>
</dbReference>
<comment type="caution">
    <text evidence="3">The sequence shown here is derived from an EMBL/GenBank/DDBJ whole genome shotgun (WGS) entry which is preliminary data.</text>
</comment>
<evidence type="ECO:0000259" key="1">
    <source>
        <dbReference type="Pfam" id="PF00534"/>
    </source>
</evidence>
<evidence type="ECO:0000313" key="4">
    <source>
        <dbReference type="Proteomes" id="UP000016960"/>
    </source>
</evidence>
<reference evidence="3 4" key="1">
    <citation type="submission" date="2013-05" db="EMBL/GenBank/DDBJ databases">
        <title>Draft genome sequence of Rubidibacter lacunae KORDI 51-2.</title>
        <authorList>
            <person name="Choi D.H."/>
            <person name="Noh J.H."/>
            <person name="Kwon K.-K."/>
            <person name="Lee J.-H."/>
            <person name="Ryu J.-Y."/>
        </authorList>
    </citation>
    <scope>NUCLEOTIDE SEQUENCE [LARGE SCALE GENOMIC DNA]</scope>
    <source>
        <strain evidence="3 4">KORDI 51-2</strain>
    </source>
</reference>
<dbReference type="InterPro" id="IPR001296">
    <property type="entry name" value="Glyco_trans_1"/>
</dbReference>
<dbReference type="Proteomes" id="UP000016960">
    <property type="component" value="Unassembled WGS sequence"/>
</dbReference>
<evidence type="ECO:0000313" key="3">
    <source>
        <dbReference type="EMBL" id="ERN41747.1"/>
    </source>
</evidence>
<dbReference type="PANTHER" id="PTHR12526:SF630">
    <property type="entry name" value="GLYCOSYLTRANSFERASE"/>
    <property type="match status" value="1"/>
</dbReference>
<feature type="domain" description="Glycosyl transferase family 1" evidence="1">
    <location>
        <begin position="194"/>
        <end position="353"/>
    </location>
</feature>
<name>U5DLJ1_9CHRO</name>
<dbReference type="STRING" id="582515.KR51_00015950"/>
<dbReference type="Pfam" id="PF00534">
    <property type="entry name" value="Glycos_transf_1"/>
    <property type="match status" value="1"/>
</dbReference>
<dbReference type="PATRIC" id="fig|582515.4.peg.1801"/>
<dbReference type="EMBL" id="ASSJ01000041">
    <property type="protein sequence ID" value="ERN41747.1"/>
    <property type="molecule type" value="Genomic_DNA"/>
</dbReference>
<sequence length="380" mass="42917">MFFTLGVSLADWFEQGIFDREKTVYEAHLKTGQFSRIYWLTYGGPEDRKLAARLQRDGRLHPAIEVLAVPTILNTKPGKLIHSLLAPLLYRRPLRACDYFKTNQMMGAWTAQLAHQIWRKPLLLRTGFTLTRFNTTAASPLTRKLYGAIERIGYSAFSHATVSSQHDRDYVLQRYGLDGDRVSVIPTYIDTDAFAPQAVPKQERKLVYVGRFVPQKNLAAAIEAVAETSFELDLYGSGELEGELRERAQRCGARVNFCGRIPNAKLPDVLNRYRFFILSSHFEGMPKALLEAMSCGLVCLGTSVCGIIEVLVDGVNGISIADTRVEAIRDCLQAIECSYDTDTLDRISRQARQTITDRFSLQAYIKHEYSLFKQNVISQS</sequence>
<organism evidence="3 4">
    <name type="scientific">Rubidibacter lacunae KORDI 51-2</name>
    <dbReference type="NCBI Taxonomy" id="582515"/>
    <lineage>
        <taxon>Bacteria</taxon>
        <taxon>Bacillati</taxon>
        <taxon>Cyanobacteriota</taxon>
        <taxon>Cyanophyceae</taxon>
        <taxon>Oscillatoriophycideae</taxon>
        <taxon>Chroococcales</taxon>
        <taxon>Aphanothecaceae</taxon>
        <taxon>Rubidibacter</taxon>
    </lineage>
</organism>
<dbReference type="AlphaFoldDB" id="U5DLJ1"/>
<keyword evidence="4" id="KW-1185">Reference proteome</keyword>
<keyword evidence="3" id="KW-0808">Transferase</keyword>
<feature type="domain" description="Glycosyltransferase subfamily 4-like N-terminal" evidence="2">
    <location>
        <begin position="58"/>
        <end position="192"/>
    </location>
</feature>
<dbReference type="Gene3D" id="3.40.50.2000">
    <property type="entry name" value="Glycogen Phosphorylase B"/>
    <property type="match status" value="2"/>
</dbReference>
<proteinExistence type="predicted"/>
<evidence type="ECO:0000259" key="2">
    <source>
        <dbReference type="Pfam" id="PF13439"/>
    </source>
</evidence>
<protein>
    <submittedName>
        <fullName evidence="3">Glycosyltransferase</fullName>
    </submittedName>
</protein>
<gene>
    <name evidence="3" type="ORF">KR51_00015950</name>
</gene>
<accession>U5DLJ1</accession>
<dbReference type="SUPFAM" id="SSF53756">
    <property type="entry name" value="UDP-Glycosyltransferase/glycogen phosphorylase"/>
    <property type="match status" value="1"/>
</dbReference>
<dbReference type="CDD" id="cd03801">
    <property type="entry name" value="GT4_PimA-like"/>
    <property type="match status" value="1"/>
</dbReference>
<dbReference type="InParanoid" id="U5DLJ1"/>
<dbReference type="eggNOG" id="COG0438">
    <property type="taxonomic scope" value="Bacteria"/>
</dbReference>